<organism evidence="1 2">
    <name type="scientific">Dipteronia dyeriana</name>
    <dbReference type="NCBI Taxonomy" id="168575"/>
    <lineage>
        <taxon>Eukaryota</taxon>
        <taxon>Viridiplantae</taxon>
        <taxon>Streptophyta</taxon>
        <taxon>Embryophyta</taxon>
        <taxon>Tracheophyta</taxon>
        <taxon>Spermatophyta</taxon>
        <taxon>Magnoliopsida</taxon>
        <taxon>eudicotyledons</taxon>
        <taxon>Gunneridae</taxon>
        <taxon>Pentapetalae</taxon>
        <taxon>rosids</taxon>
        <taxon>malvids</taxon>
        <taxon>Sapindales</taxon>
        <taxon>Sapindaceae</taxon>
        <taxon>Hippocastanoideae</taxon>
        <taxon>Acereae</taxon>
        <taxon>Dipteronia</taxon>
    </lineage>
</organism>
<keyword evidence="2" id="KW-1185">Reference proteome</keyword>
<sequence>MKTSQVMDHLLDQSGRYVVVGHTRKDLQNWLDTIRKSSSCNSDDDSIISYMTVKSEMDPGFFFHTVFLKMVALVNYFGPTRCRDVTTDTLEM</sequence>
<dbReference type="EMBL" id="JANJYI010000007">
    <property type="protein sequence ID" value="KAK2640967.1"/>
    <property type="molecule type" value="Genomic_DNA"/>
</dbReference>
<gene>
    <name evidence="1" type="ORF">Ddye_022730</name>
</gene>
<dbReference type="AlphaFoldDB" id="A0AAD9WSM7"/>
<accession>A0AAD9WSM7</accession>
<comment type="caution">
    <text evidence="1">The sequence shown here is derived from an EMBL/GenBank/DDBJ whole genome shotgun (WGS) entry which is preliminary data.</text>
</comment>
<name>A0AAD9WSM7_9ROSI</name>
<evidence type="ECO:0000313" key="1">
    <source>
        <dbReference type="EMBL" id="KAK2640967.1"/>
    </source>
</evidence>
<evidence type="ECO:0000313" key="2">
    <source>
        <dbReference type="Proteomes" id="UP001280121"/>
    </source>
</evidence>
<protein>
    <submittedName>
        <fullName evidence="1">Uncharacterized protein</fullName>
    </submittedName>
</protein>
<dbReference type="Proteomes" id="UP001280121">
    <property type="component" value="Unassembled WGS sequence"/>
</dbReference>
<reference evidence="1" key="1">
    <citation type="journal article" date="2023" name="Plant J.">
        <title>Genome sequences and population genomics provide insights into the demographic history, inbreeding, and mutation load of two 'living fossil' tree species of Dipteronia.</title>
        <authorList>
            <person name="Feng Y."/>
            <person name="Comes H.P."/>
            <person name="Chen J."/>
            <person name="Zhu S."/>
            <person name="Lu R."/>
            <person name="Zhang X."/>
            <person name="Li P."/>
            <person name="Qiu J."/>
            <person name="Olsen K.M."/>
            <person name="Qiu Y."/>
        </authorList>
    </citation>
    <scope>NUCLEOTIDE SEQUENCE</scope>
    <source>
        <strain evidence="1">KIB01</strain>
    </source>
</reference>
<proteinExistence type="predicted"/>